<feature type="domain" description="Beta-lactamase class A catalytic" evidence="2">
    <location>
        <begin position="1"/>
        <end position="44"/>
    </location>
</feature>
<sequence>MDVMERTSSGKQRLKAGLGSSISFAHKTGTQQRRSCDAGIAERDNADSATQGSWVIVSCTRGPLAVSAHERALTRVGEALRDSGALGKP</sequence>
<dbReference type="EMBL" id="AP019416">
    <property type="protein sequence ID" value="BBI53464.1"/>
    <property type="molecule type" value="Genomic_DNA"/>
</dbReference>
<gene>
    <name evidence="3" type="ORF">HORIV_58850</name>
</gene>
<dbReference type="InterPro" id="IPR012338">
    <property type="entry name" value="Beta-lactam/transpept-like"/>
</dbReference>
<proteinExistence type="predicted"/>
<evidence type="ECO:0000313" key="3">
    <source>
        <dbReference type="EMBL" id="BBI53464.1"/>
    </source>
</evidence>
<evidence type="ECO:0000313" key="4">
    <source>
        <dbReference type="Proteomes" id="UP000289555"/>
    </source>
</evidence>
<feature type="compositionally biased region" description="Polar residues" evidence="1">
    <location>
        <begin position="1"/>
        <end position="11"/>
    </location>
</feature>
<name>A0ABM7GRW5_9GAMM</name>
<dbReference type="InterPro" id="IPR045155">
    <property type="entry name" value="Beta-lactam_cat"/>
</dbReference>
<keyword evidence="4" id="KW-1185">Reference proteome</keyword>
<accession>A0ABM7GRW5</accession>
<feature type="compositionally biased region" description="Polar residues" evidence="1">
    <location>
        <begin position="20"/>
        <end position="33"/>
    </location>
</feature>
<evidence type="ECO:0000256" key="1">
    <source>
        <dbReference type="SAM" id="MobiDB-lite"/>
    </source>
</evidence>
<organism evidence="3 4">
    <name type="scientific">Vreelandella olivaria</name>
    <dbReference type="NCBI Taxonomy" id="390919"/>
    <lineage>
        <taxon>Bacteria</taxon>
        <taxon>Pseudomonadati</taxon>
        <taxon>Pseudomonadota</taxon>
        <taxon>Gammaproteobacteria</taxon>
        <taxon>Oceanospirillales</taxon>
        <taxon>Halomonadaceae</taxon>
        <taxon>Vreelandella</taxon>
    </lineage>
</organism>
<protein>
    <recommendedName>
        <fullName evidence="2">Beta-lactamase class A catalytic domain-containing protein</fullName>
    </recommendedName>
</protein>
<reference evidence="4" key="1">
    <citation type="journal article" date="2019" name="Microbiol. Resour. Announc.">
        <title>Complete Genome Sequence of Halomonas olivaria, a Moderately Halophilic Bacterium Isolated from Olive Processing Effluents, Obtained by Nanopore Sequencing.</title>
        <authorList>
            <person name="Nagata S."/>
            <person name="Ii K.M."/>
            <person name="Tsukimi T."/>
            <person name="Miura M.C."/>
            <person name="Galipon J."/>
            <person name="Arakawa K."/>
        </authorList>
    </citation>
    <scope>NUCLEOTIDE SEQUENCE [LARGE SCALE GENOMIC DNA]</scope>
    <source>
        <strain evidence="4">TYRC17</strain>
    </source>
</reference>
<feature type="region of interest" description="Disordered" evidence="1">
    <location>
        <begin position="1"/>
        <end position="36"/>
    </location>
</feature>
<dbReference type="Gene3D" id="3.40.710.10">
    <property type="entry name" value="DD-peptidase/beta-lactamase superfamily"/>
    <property type="match status" value="1"/>
</dbReference>
<dbReference type="SUPFAM" id="SSF56601">
    <property type="entry name" value="beta-lactamase/transpeptidase-like"/>
    <property type="match status" value="1"/>
</dbReference>
<dbReference type="Pfam" id="PF13354">
    <property type="entry name" value="Beta-lactamase2"/>
    <property type="match status" value="1"/>
</dbReference>
<dbReference type="Proteomes" id="UP000289555">
    <property type="component" value="Chromosome"/>
</dbReference>
<evidence type="ECO:0000259" key="2">
    <source>
        <dbReference type="Pfam" id="PF13354"/>
    </source>
</evidence>